<keyword evidence="4 7" id="KW-0378">Hydrolase</keyword>
<dbReference type="Gene3D" id="1.10.530.40">
    <property type="match status" value="1"/>
</dbReference>
<keyword evidence="2 7" id="KW-0929">Antimicrobial</keyword>
<dbReference type="PANTHER" id="PTHR38107">
    <property type="match status" value="1"/>
</dbReference>
<reference evidence="8" key="1">
    <citation type="submission" date="2022-09" db="EMBL/GenBank/DDBJ databases">
        <title>Winslowiella arboricola sp. nov., isolated from bleeding cankers on broadleaf hosts.</title>
        <authorList>
            <person name="Brady C."/>
            <person name="Kaur S."/>
            <person name="Crampton B."/>
            <person name="Maddock D."/>
            <person name="Arnold D."/>
            <person name="Denman S."/>
        </authorList>
    </citation>
    <scope>NUCLEOTIDE SEQUENCE</scope>
    <source>
        <strain evidence="8">BAC 15a-03b</strain>
    </source>
</reference>
<dbReference type="InterPro" id="IPR023347">
    <property type="entry name" value="Lysozyme_dom_sf"/>
</dbReference>
<evidence type="ECO:0000256" key="3">
    <source>
        <dbReference type="ARBA" id="ARBA00022638"/>
    </source>
</evidence>
<protein>
    <recommendedName>
        <fullName evidence="7">Lysozyme</fullName>
        <ecNumber evidence="7">3.2.1.17</ecNumber>
    </recommendedName>
</protein>
<keyword evidence="9" id="KW-1185">Reference proteome</keyword>
<evidence type="ECO:0000256" key="6">
    <source>
        <dbReference type="ARBA" id="ARBA00023295"/>
    </source>
</evidence>
<dbReference type="GO" id="GO:0003796">
    <property type="term" value="F:lysozyme activity"/>
    <property type="evidence" value="ECO:0007669"/>
    <property type="project" value="UniProtKB-EC"/>
</dbReference>
<comment type="catalytic activity">
    <reaction evidence="1 7">
        <text>Hydrolysis of (1-&gt;4)-beta-linkages between N-acetylmuramic acid and N-acetyl-D-glucosamine residues in a peptidoglycan and between N-acetyl-D-glucosamine residues in chitodextrins.</text>
        <dbReference type="EC" id="3.2.1.17"/>
    </reaction>
</comment>
<dbReference type="Proteomes" id="UP001064262">
    <property type="component" value="Unassembled WGS sequence"/>
</dbReference>
<evidence type="ECO:0000256" key="7">
    <source>
        <dbReference type="RuleBase" id="RU003788"/>
    </source>
</evidence>
<evidence type="ECO:0000256" key="4">
    <source>
        <dbReference type="ARBA" id="ARBA00022801"/>
    </source>
</evidence>
<keyword evidence="3 7" id="KW-0081">Bacteriolytic enzyme</keyword>
<comment type="similarity">
    <text evidence="7">Belongs to the glycosyl hydrolase 24 family.</text>
</comment>
<sequence>MKLSNNGVVFIKLEEGERLTGYLDTRGIPTVGVGHTGTVDGKPVIRGMVISQNKSTELLLSDLAWVERSVNSNVTANLTQNQYDALCSLVFNIGATAFANSTVLNRINKSDYTGAAEAILMWKRAGNAPDILLPRRKRERELFLK</sequence>
<dbReference type="Pfam" id="PF00959">
    <property type="entry name" value="Phage_lysozyme"/>
    <property type="match status" value="1"/>
</dbReference>
<gene>
    <name evidence="8" type="ORF">N5923_23395</name>
</gene>
<proteinExistence type="inferred from homology"/>
<dbReference type="EC" id="3.2.1.17" evidence="7"/>
<evidence type="ECO:0000256" key="1">
    <source>
        <dbReference type="ARBA" id="ARBA00000632"/>
    </source>
</evidence>
<dbReference type="CDD" id="cd00737">
    <property type="entry name" value="lyz_endolysin_autolysin"/>
    <property type="match status" value="1"/>
</dbReference>
<evidence type="ECO:0000256" key="5">
    <source>
        <dbReference type="ARBA" id="ARBA00023200"/>
    </source>
</evidence>
<evidence type="ECO:0000313" key="9">
    <source>
        <dbReference type="Proteomes" id="UP001064262"/>
    </source>
</evidence>
<name>A0A9J6PQ58_9GAMM</name>
<dbReference type="GO" id="GO:0016998">
    <property type="term" value="P:cell wall macromolecule catabolic process"/>
    <property type="evidence" value="ECO:0007669"/>
    <property type="project" value="InterPro"/>
</dbReference>
<evidence type="ECO:0000313" key="8">
    <source>
        <dbReference type="EMBL" id="MCU5780441.1"/>
    </source>
</evidence>
<dbReference type="InterPro" id="IPR033907">
    <property type="entry name" value="Endolysin_autolysin"/>
</dbReference>
<dbReference type="SUPFAM" id="SSF53955">
    <property type="entry name" value="Lysozyme-like"/>
    <property type="match status" value="1"/>
</dbReference>
<accession>A0A9J6PQ58</accession>
<keyword evidence="6 7" id="KW-0326">Glycosidase</keyword>
<dbReference type="GO" id="GO:0009253">
    <property type="term" value="P:peptidoglycan catabolic process"/>
    <property type="evidence" value="ECO:0007669"/>
    <property type="project" value="InterPro"/>
</dbReference>
<dbReference type="InterPro" id="IPR002196">
    <property type="entry name" value="Glyco_hydro_24"/>
</dbReference>
<dbReference type="InterPro" id="IPR034690">
    <property type="entry name" value="Endolysin_T4_type"/>
</dbReference>
<dbReference type="GO" id="GO:0031640">
    <property type="term" value="P:killing of cells of another organism"/>
    <property type="evidence" value="ECO:0007669"/>
    <property type="project" value="UniProtKB-KW"/>
</dbReference>
<keyword evidence="5" id="KW-1035">Host cytoplasm</keyword>
<dbReference type="InterPro" id="IPR023346">
    <property type="entry name" value="Lysozyme-like_dom_sf"/>
</dbReference>
<comment type="caution">
    <text evidence="8">The sequence shown here is derived from an EMBL/GenBank/DDBJ whole genome shotgun (WGS) entry which is preliminary data.</text>
</comment>
<evidence type="ECO:0000256" key="2">
    <source>
        <dbReference type="ARBA" id="ARBA00022529"/>
    </source>
</evidence>
<dbReference type="InterPro" id="IPR051018">
    <property type="entry name" value="Bacteriophage_GH24"/>
</dbReference>
<dbReference type="EMBL" id="JAODIM010000043">
    <property type="protein sequence ID" value="MCU5780441.1"/>
    <property type="molecule type" value="Genomic_DNA"/>
</dbReference>
<dbReference type="AlphaFoldDB" id="A0A9J6PQ58"/>
<organism evidence="8 9">
    <name type="scientific">Winslowiella arboricola</name>
    <dbReference type="NCBI Taxonomy" id="2978220"/>
    <lineage>
        <taxon>Bacteria</taxon>
        <taxon>Pseudomonadati</taxon>
        <taxon>Pseudomonadota</taxon>
        <taxon>Gammaproteobacteria</taxon>
        <taxon>Enterobacterales</taxon>
        <taxon>Erwiniaceae</taxon>
        <taxon>Winslowiella</taxon>
    </lineage>
</organism>
<dbReference type="GO" id="GO:0042742">
    <property type="term" value="P:defense response to bacterium"/>
    <property type="evidence" value="ECO:0007669"/>
    <property type="project" value="UniProtKB-KW"/>
</dbReference>
<dbReference type="PANTHER" id="PTHR38107:SF3">
    <property type="entry name" value="LYSOZYME RRRD-RELATED"/>
    <property type="match status" value="1"/>
</dbReference>
<dbReference type="RefSeq" id="WP_267144355.1">
    <property type="nucleotide sequence ID" value="NZ_JAODIL010000081.1"/>
</dbReference>
<dbReference type="HAMAP" id="MF_04110">
    <property type="entry name" value="ENDOLYSIN_T4"/>
    <property type="match status" value="1"/>
</dbReference>